<keyword evidence="1" id="KW-1133">Transmembrane helix</keyword>
<dbReference type="EMBL" id="JARJCW010000106">
    <property type="protein sequence ID" value="KAJ7193624.1"/>
    <property type="molecule type" value="Genomic_DNA"/>
</dbReference>
<evidence type="ECO:0000313" key="2">
    <source>
        <dbReference type="EMBL" id="KAJ7193624.1"/>
    </source>
</evidence>
<keyword evidence="3" id="KW-1185">Reference proteome</keyword>
<evidence type="ECO:0000313" key="3">
    <source>
        <dbReference type="Proteomes" id="UP001219525"/>
    </source>
</evidence>
<reference evidence="2" key="1">
    <citation type="submission" date="2023-03" db="EMBL/GenBank/DDBJ databases">
        <title>Massive genome expansion in bonnet fungi (Mycena s.s.) driven by repeated elements and novel gene families across ecological guilds.</title>
        <authorList>
            <consortium name="Lawrence Berkeley National Laboratory"/>
            <person name="Harder C.B."/>
            <person name="Miyauchi S."/>
            <person name="Viragh M."/>
            <person name="Kuo A."/>
            <person name="Thoen E."/>
            <person name="Andreopoulos B."/>
            <person name="Lu D."/>
            <person name="Skrede I."/>
            <person name="Drula E."/>
            <person name="Henrissat B."/>
            <person name="Morin E."/>
            <person name="Kohler A."/>
            <person name="Barry K."/>
            <person name="LaButti K."/>
            <person name="Morin E."/>
            <person name="Salamov A."/>
            <person name="Lipzen A."/>
            <person name="Mereny Z."/>
            <person name="Hegedus B."/>
            <person name="Baldrian P."/>
            <person name="Stursova M."/>
            <person name="Weitz H."/>
            <person name="Taylor A."/>
            <person name="Grigoriev I.V."/>
            <person name="Nagy L.G."/>
            <person name="Martin F."/>
            <person name="Kauserud H."/>
        </authorList>
    </citation>
    <scope>NUCLEOTIDE SEQUENCE</scope>
    <source>
        <strain evidence="2">9144</strain>
    </source>
</reference>
<comment type="caution">
    <text evidence="2">The sequence shown here is derived from an EMBL/GenBank/DDBJ whole genome shotgun (WGS) entry which is preliminary data.</text>
</comment>
<sequence length="392" mass="42956">MRCRGVTPRGCTGAPGPRTVQFSIYGLKEVKAEAKRNAKNVGRSVSGEGKGSAPKIEGWATLQRLGKLSAAYVHGCMRRGALLLHILLLLVVSVGQGTLGRKVGLRGLHQRMWSTRAQAARGRRRQRAHSSTERHGLQIFTPTSHCWHFDKGLSTLDGLSHELANGAALAPTYARTRRGHAELGVVEAVVFVIEVRGGVLLDSSNADGERARGYVTVMDIATTFLKCLFDSLEIWTGGKDPPSRFWFIRGRTAISGWLISGIPTKGIKEVSIYGQSGRFTNMKVRIGRSQVTSPENRLKYRKIHEASTQGDSVADSLYDSVCIWQPEYVWGHVDTPQKVSQSDKTDPRKLAVNSVTVRQLSHLAVQCGSAAVSTKGIQRTKRTSERNFKNAA</sequence>
<dbReference type="AlphaFoldDB" id="A0AAD6USP5"/>
<proteinExistence type="predicted"/>
<name>A0AAD6USP5_9AGAR</name>
<protein>
    <submittedName>
        <fullName evidence="2">Uncharacterized protein</fullName>
    </submittedName>
</protein>
<accession>A0AAD6USP5</accession>
<keyword evidence="1" id="KW-0472">Membrane</keyword>
<organism evidence="2 3">
    <name type="scientific">Mycena pura</name>
    <dbReference type="NCBI Taxonomy" id="153505"/>
    <lineage>
        <taxon>Eukaryota</taxon>
        <taxon>Fungi</taxon>
        <taxon>Dikarya</taxon>
        <taxon>Basidiomycota</taxon>
        <taxon>Agaricomycotina</taxon>
        <taxon>Agaricomycetes</taxon>
        <taxon>Agaricomycetidae</taxon>
        <taxon>Agaricales</taxon>
        <taxon>Marasmiineae</taxon>
        <taxon>Mycenaceae</taxon>
        <taxon>Mycena</taxon>
    </lineage>
</organism>
<dbReference type="Proteomes" id="UP001219525">
    <property type="component" value="Unassembled WGS sequence"/>
</dbReference>
<feature type="transmembrane region" description="Helical" evidence="1">
    <location>
        <begin position="81"/>
        <end position="99"/>
    </location>
</feature>
<gene>
    <name evidence="2" type="ORF">GGX14DRAFT_405358</name>
</gene>
<evidence type="ECO:0000256" key="1">
    <source>
        <dbReference type="SAM" id="Phobius"/>
    </source>
</evidence>
<keyword evidence="1" id="KW-0812">Transmembrane</keyword>